<evidence type="ECO:0000313" key="1">
    <source>
        <dbReference type="EMBL" id="EDM22903.1"/>
    </source>
</evidence>
<organism evidence="1 2">
    <name type="scientific">Caminibacter mediatlanticus TB-2</name>
    <dbReference type="NCBI Taxonomy" id="391592"/>
    <lineage>
        <taxon>Bacteria</taxon>
        <taxon>Pseudomonadati</taxon>
        <taxon>Campylobacterota</taxon>
        <taxon>Epsilonproteobacteria</taxon>
        <taxon>Nautiliales</taxon>
        <taxon>Nautiliaceae</taxon>
        <taxon>Caminibacter</taxon>
    </lineage>
</organism>
<sequence>MSINELIKKNPIAYGTFKKRIRELNEDLLNFFN</sequence>
<comment type="caution">
    <text evidence="1">The sequence shown here is derived from an EMBL/GenBank/DDBJ whole genome shotgun (WGS) entry which is preliminary data.</text>
</comment>
<dbReference type="EMBL" id="ABCJ01000017">
    <property type="protein sequence ID" value="EDM22903.1"/>
    <property type="molecule type" value="Genomic_DNA"/>
</dbReference>
<name>A0AAI9AFX7_9BACT</name>
<evidence type="ECO:0000313" key="2">
    <source>
        <dbReference type="Proteomes" id="UP000003288"/>
    </source>
</evidence>
<dbReference type="Proteomes" id="UP000003288">
    <property type="component" value="Unassembled WGS sequence"/>
</dbReference>
<reference evidence="1 2" key="1">
    <citation type="journal article" date="2011" name="Stand. Genomic Sci.">
        <title>Draft genome sequence of Caminibacter mediatlanticus strain TB-2, an epsilonproteobacterium isolated from a deep-sea hydrothermal vent.</title>
        <authorList>
            <person name="Giovannelli D."/>
            <person name="Ferriera S."/>
            <person name="Johnson J."/>
            <person name="Kravitz S."/>
            <person name="Perez-Rodriguez I."/>
            <person name="Ricci J."/>
            <person name="O'Brien C."/>
            <person name="Voordeckers J.W."/>
            <person name="Bini E."/>
            <person name="Vetriani C."/>
        </authorList>
    </citation>
    <scope>NUCLEOTIDE SEQUENCE [LARGE SCALE GENOMIC DNA]</scope>
    <source>
        <strain evidence="1 2">TB-2</strain>
    </source>
</reference>
<dbReference type="AlphaFoldDB" id="A0AAI9AFX7"/>
<protein>
    <submittedName>
        <fullName evidence="1">Uncharacterized protein</fullName>
    </submittedName>
</protein>
<gene>
    <name evidence="1" type="ORF">CMTB2_05427</name>
</gene>
<proteinExistence type="predicted"/>
<accession>A0AAI9AFX7</accession>